<dbReference type="Proteomes" id="UP000184600">
    <property type="component" value="Unassembled WGS sequence"/>
</dbReference>
<gene>
    <name evidence="1" type="ORF">VQ7734_02326</name>
</gene>
<evidence type="ECO:0000313" key="1">
    <source>
        <dbReference type="EMBL" id="SHO56557.1"/>
    </source>
</evidence>
<dbReference type="Gene3D" id="1.20.120.330">
    <property type="entry name" value="Nucleotidyltransferases domain 2"/>
    <property type="match status" value="1"/>
</dbReference>
<proteinExistence type="predicted"/>
<sequence length="61" mass="7009">MKLVENLKLWKLAGGRLKRAYVDALYSEHYEITVEELAYLAQEVEKLKALTEAVCLVRIGE</sequence>
<keyword evidence="2" id="KW-1185">Reference proteome</keyword>
<name>A0A1M7YV52_9VIBR</name>
<protein>
    <submittedName>
        <fullName evidence="1">Uncharacterized protein</fullName>
    </submittedName>
</protein>
<accession>A0A1M7YV52</accession>
<dbReference type="RefSeq" id="WP_073582634.1">
    <property type="nucleotide sequence ID" value="NZ_AP024897.1"/>
</dbReference>
<evidence type="ECO:0000313" key="2">
    <source>
        <dbReference type="Proteomes" id="UP000184600"/>
    </source>
</evidence>
<dbReference type="OrthoDB" id="1321649at2"/>
<dbReference type="STRING" id="1117707.VQ7734_02326"/>
<reference evidence="2" key="1">
    <citation type="submission" date="2016-12" db="EMBL/GenBank/DDBJ databases">
        <authorList>
            <person name="Rodrigo-Torres L."/>
            <person name="Arahal R.D."/>
            <person name="Lucena T."/>
        </authorList>
    </citation>
    <scope>NUCLEOTIDE SEQUENCE [LARGE SCALE GENOMIC DNA]</scope>
</reference>
<organism evidence="1 2">
    <name type="scientific">Vibrio quintilis</name>
    <dbReference type="NCBI Taxonomy" id="1117707"/>
    <lineage>
        <taxon>Bacteria</taxon>
        <taxon>Pseudomonadati</taxon>
        <taxon>Pseudomonadota</taxon>
        <taxon>Gammaproteobacteria</taxon>
        <taxon>Vibrionales</taxon>
        <taxon>Vibrionaceae</taxon>
        <taxon>Vibrio</taxon>
    </lineage>
</organism>
<dbReference type="AlphaFoldDB" id="A0A1M7YV52"/>
<dbReference type="EMBL" id="FRFG01000026">
    <property type="protein sequence ID" value="SHO56557.1"/>
    <property type="molecule type" value="Genomic_DNA"/>
</dbReference>